<gene>
    <name evidence="2" type="ORF">SAMN02745150_00378</name>
</gene>
<keyword evidence="1" id="KW-0732">Signal</keyword>
<feature type="chain" id="PRO_5015150584" description="Lipocalin-like domain-containing protein" evidence="1">
    <location>
        <begin position="20"/>
        <end position="125"/>
    </location>
</feature>
<protein>
    <recommendedName>
        <fullName evidence="4">Lipocalin-like domain-containing protein</fullName>
    </recommendedName>
</protein>
<organism evidence="2 3">
    <name type="scientific">Brevinema andersonii</name>
    <dbReference type="NCBI Taxonomy" id="34097"/>
    <lineage>
        <taxon>Bacteria</taxon>
        <taxon>Pseudomonadati</taxon>
        <taxon>Spirochaetota</taxon>
        <taxon>Spirochaetia</taxon>
        <taxon>Brevinematales</taxon>
        <taxon>Brevinemataceae</taxon>
        <taxon>Brevinema</taxon>
    </lineage>
</organism>
<dbReference type="Proteomes" id="UP000240042">
    <property type="component" value="Unassembled WGS sequence"/>
</dbReference>
<name>A0A1I1DD94_BREAD</name>
<sequence>MKYKLLLPLSLAATGAACSQVAPEAIDMQGLWKWSNVDTGAEVPVLKTHTLVLKNNSFEESIEEGQAMKLSDQGTYTVNQRGSDILLHLSGSTPKVYHGKWTVGQFMVEQTNSVKLDLPALFKRQ</sequence>
<evidence type="ECO:0000256" key="1">
    <source>
        <dbReference type="SAM" id="SignalP"/>
    </source>
</evidence>
<dbReference type="RefSeq" id="WP_092317846.1">
    <property type="nucleotide sequence ID" value="NZ_FOKY01000001.1"/>
</dbReference>
<evidence type="ECO:0000313" key="2">
    <source>
        <dbReference type="EMBL" id="SFB70770.1"/>
    </source>
</evidence>
<proteinExistence type="predicted"/>
<evidence type="ECO:0008006" key="4">
    <source>
        <dbReference type="Google" id="ProtNLM"/>
    </source>
</evidence>
<keyword evidence="3" id="KW-1185">Reference proteome</keyword>
<reference evidence="3" key="1">
    <citation type="submission" date="2016-10" db="EMBL/GenBank/DDBJ databases">
        <authorList>
            <person name="Varghese N."/>
            <person name="Submissions S."/>
        </authorList>
    </citation>
    <scope>NUCLEOTIDE SEQUENCE [LARGE SCALE GENOMIC DNA]</scope>
    <source>
        <strain evidence="3">ATCC 43811</strain>
    </source>
</reference>
<accession>A0A1I1DD94</accession>
<dbReference type="PROSITE" id="PS51257">
    <property type="entry name" value="PROKAR_LIPOPROTEIN"/>
    <property type="match status" value="1"/>
</dbReference>
<dbReference type="AlphaFoldDB" id="A0A1I1DD94"/>
<dbReference type="EMBL" id="FOKY01000001">
    <property type="protein sequence ID" value="SFB70770.1"/>
    <property type="molecule type" value="Genomic_DNA"/>
</dbReference>
<evidence type="ECO:0000313" key="3">
    <source>
        <dbReference type="Proteomes" id="UP000240042"/>
    </source>
</evidence>
<feature type="signal peptide" evidence="1">
    <location>
        <begin position="1"/>
        <end position="19"/>
    </location>
</feature>